<dbReference type="Proteomes" id="UP000001861">
    <property type="component" value="Unassembled WGS sequence"/>
</dbReference>
<dbReference type="Pfam" id="PF20151">
    <property type="entry name" value="DUF6533"/>
    <property type="match status" value="1"/>
</dbReference>
<evidence type="ECO:0000259" key="2">
    <source>
        <dbReference type="Pfam" id="PF20151"/>
    </source>
</evidence>
<keyword evidence="4" id="KW-1185">Reference proteome</keyword>
<accession>A8P1N6</accession>
<gene>
    <name evidence="3" type="ORF">CC1G_05621</name>
</gene>
<keyword evidence="1" id="KW-0812">Transmembrane</keyword>
<evidence type="ECO:0000313" key="4">
    <source>
        <dbReference type="Proteomes" id="UP000001861"/>
    </source>
</evidence>
<reference evidence="3 4" key="1">
    <citation type="journal article" date="2010" name="Proc. Natl. Acad. Sci. U.S.A.">
        <title>Insights into evolution of multicellular fungi from the assembled chromosomes of the mushroom Coprinopsis cinerea (Coprinus cinereus).</title>
        <authorList>
            <person name="Stajich J.E."/>
            <person name="Wilke S.K."/>
            <person name="Ahren D."/>
            <person name="Au C.H."/>
            <person name="Birren B.W."/>
            <person name="Borodovsky M."/>
            <person name="Burns C."/>
            <person name="Canback B."/>
            <person name="Casselton L.A."/>
            <person name="Cheng C.K."/>
            <person name="Deng J."/>
            <person name="Dietrich F.S."/>
            <person name="Fargo D.C."/>
            <person name="Farman M.L."/>
            <person name="Gathman A.C."/>
            <person name="Goldberg J."/>
            <person name="Guigo R."/>
            <person name="Hoegger P.J."/>
            <person name="Hooker J.B."/>
            <person name="Huggins A."/>
            <person name="James T.Y."/>
            <person name="Kamada T."/>
            <person name="Kilaru S."/>
            <person name="Kodira C."/>
            <person name="Kues U."/>
            <person name="Kupfer D."/>
            <person name="Kwan H.S."/>
            <person name="Lomsadze A."/>
            <person name="Li W."/>
            <person name="Lilly W.W."/>
            <person name="Ma L.J."/>
            <person name="Mackey A.J."/>
            <person name="Manning G."/>
            <person name="Martin F."/>
            <person name="Muraguchi H."/>
            <person name="Natvig D.O."/>
            <person name="Palmerini H."/>
            <person name="Ramesh M.A."/>
            <person name="Rehmeyer C.J."/>
            <person name="Roe B.A."/>
            <person name="Shenoy N."/>
            <person name="Stanke M."/>
            <person name="Ter-Hovhannisyan V."/>
            <person name="Tunlid A."/>
            <person name="Velagapudi R."/>
            <person name="Vision T.J."/>
            <person name="Zeng Q."/>
            <person name="Zolan M.E."/>
            <person name="Pukkila P.J."/>
        </authorList>
    </citation>
    <scope>NUCLEOTIDE SEQUENCE [LARGE SCALE GENOMIC DNA]</scope>
    <source>
        <strain evidence="4">Okayama-7 / 130 / ATCC MYA-4618 / FGSC 9003</strain>
    </source>
</reference>
<feature type="transmembrane region" description="Helical" evidence="1">
    <location>
        <begin position="131"/>
        <end position="149"/>
    </location>
</feature>
<dbReference type="OrthoDB" id="2952413at2759"/>
<dbReference type="HOGENOM" id="CLU_035509_9_0_1"/>
<name>A8P1N6_COPC7</name>
<dbReference type="GeneID" id="6014709"/>
<feature type="transmembrane region" description="Helical" evidence="1">
    <location>
        <begin position="265"/>
        <end position="286"/>
    </location>
</feature>
<feature type="transmembrane region" description="Helical" evidence="1">
    <location>
        <begin position="292"/>
        <end position="309"/>
    </location>
</feature>
<dbReference type="RefSeq" id="XP_001838140.2">
    <property type="nucleotide sequence ID" value="XM_001838088.2"/>
</dbReference>
<dbReference type="AlphaFoldDB" id="A8P1N6"/>
<dbReference type="VEuPathDB" id="FungiDB:CC1G_05621"/>
<dbReference type="OMA" id="NMAITIH"/>
<proteinExistence type="predicted"/>
<sequence>MADLEALIEFMKVAQASRCSKVAAITFLVCDISYTTGPEAKFIWRAKWNLSKVAYFIGRYWGLIYLLVNLVVETNRHTLEVRFSYSSIESVFTSSPLVVRFHVISSCDKPVHNHAVVVITSAGMECKAGDILYMTTANIISILRIYALYGRSKKILIFFTTLACVEFALEFYVSWWTMSWTTKRVMVLPFPQVTGCLSSTPDITRALLAWIPCIIVAFMFFAFTVARFRASVMGASPAGSNFIAMLKDSANFSPLLAIFTRDGSIYFFAMFVALVTGATINLYRVGFYFTTYHPWSIVIFSCACSRLVLNIHIYGGKSAPVLTTVYEEHSMQAINFRTQPHWSVSDGDATRYKPCATV</sequence>
<keyword evidence="1" id="KW-0472">Membrane</keyword>
<evidence type="ECO:0000256" key="1">
    <source>
        <dbReference type="SAM" id="Phobius"/>
    </source>
</evidence>
<comment type="caution">
    <text evidence="3">The sequence shown here is derived from an EMBL/GenBank/DDBJ whole genome shotgun (WGS) entry which is preliminary data.</text>
</comment>
<dbReference type="InParanoid" id="A8P1N6"/>
<protein>
    <recommendedName>
        <fullName evidence="2">DUF6533 domain-containing protein</fullName>
    </recommendedName>
</protein>
<dbReference type="eggNOG" id="ENOG502STIE">
    <property type="taxonomic scope" value="Eukaryota"/>
</dbReference>
<feature type="transmembrane region" description="Helical" evidence="1">
    <location>
        <begin position="156"/>
        <end position="178"/>
    </location>
</feature>
<feature type="domain" description="DUF6533" evidence="2">
    <location>
        <begin position="19"/>
        <end position="64"/>
    </location>
</feature>
<dbReference type="EMBL" id="AACS02000013">
    <property type="protein sequence ID" value="EAU83717.2"/>
    <property type="molecule type" value="Genomic_DNA"/>
</dbReference>
<dbReference type="KEGG" id="cci:CC1G_05621"/>
<organism evidence="3 4">
    <name type="scientific">Coprinopsis cinerea (strain Okayama-7 / 130 / ATCC MYA-4618 / FGSC 9003)</name>
    <name type="common">Inky cap fungus</name>
    <name type="synonym">Hormographiella aspergillata</name>
    <dbReference type="NCBI Taxonomy" id="240176"/>
    <lineage>
        <taxon>Eukaryota</taxon>
        <taxon>Fungi</taxon>
        <taxon>Dikarya</taxon>
        <taxon>Basidiomycota</taxon>
        <taxon>Agaricomycotina</taxon>
        <taxon>Agaricomycetes</taxon>
        <taxon>Agaricomycetidae</taxon>
        <taxon>Agaricales</taxon>
        <taxon>Agaricineae</taxon>
        <taxon>Psathyrellaceae</taxon>
        <taxon>Coprinopsis</taxon>
    </lineage>
</organism>
<feature type="transmembrane region" description="Helical" evidence="1">
    <location>
        <begin position="207"/>
        <end position="226"/>
    </location>
</feature>
<evidence type="ECO:0000313" key="3">
    <source>
        <dbReference type="EMBL" id="EAU83717.2"/>
    </source>
</evidence>
<dbReference type="InterPro" id="IPR045340">
    <property type="entry name" value="DUF6533"/>
</dbReference>
<keyword evidence="1" id="KW-1133">Transmembrane helix</keyword>